<feature type="transmembrane region" description="Helical" evidence="2">
    <location>
        <begin position="172"/>
        <end position="190"/>
    </location>
</feature>
<evidence type="ECO:0000313" key="4">
    <source>
        <dbReference type="EMBL" id="THG88857.1"/>
    </source>
</evidence>
<keyword evidence="2" id="KW-0472">Membrane</keyword>
<evidence type="ECO:0000256" key="1">
    <source>
        <dbReference type="ARBA" id="ARBA00010272"/>
    </source>
</evidence>
<reference evidence="4 5" key="1">
    <citation type="submission" date="2014-01" db="EMBL/GenBank/DDBJ databases">
        <title>Draft genome sequencing of Bacillus alcalophilus CGMCC 1.3604.</title>
        <authorList>
            <person name="Yang J."/>
            <person name="Diao L."/>
            <person name="Yang S."/>
        </authorList>
    </citation>
    <scope>NUCLEOTIDE SEQUENCE [LARGE SCALE GENOMIC DNA]</scope>
    <source>
        <strain evidence="4 5">CGMCC 1.3604</strain>
    </source>
</reference>
<dbReference type="PANTHER" id="PTHR33777:SF1">
    <property type="entry name" value="UPF0045 PROTEIN ECM15"/>
    <property type="match status" value="1"/>
</dbReference>
<gene>
    <name evidence="4" type="ORF">AJ85_20890</name>
</gene>
<evidence type="ECO:0000259" key="3">
    <source>
        <dbReference type="Pfam" id="PF01910"/>
    </source>
</evidence>
<evidence type="ECO:0000256" key="2">
    <source>
        <dbReference type="SAM" id="Phobius"/>
    </source>
</evidence>
<comment type="similarity">
    <text evidence="1">Belongs to the UPF0045 family.</text>
</comment>
<dbReference type="Pfam" id="PF01910">
    <property type="entry name" value="Thiamine_BP"/>
    <property type="match status" value="1"/>
</dbReference>
<organism evidence="4 5">
    <name type="scientific">Alkalihalobacillus alcalophilus ATCC 27647 = CGMCC 1.3604</name>
    <dbReference type="NCBI Taxonomy" id="1218173"/>
    <lineage>
        <taxon>Bacteria</taxon>
        <taxon>Bacillati</taxon>
        <taxon>Bacillota</taxon>
        <taxon>Bacilli</taxon>
        <taxon>Bacillales</taxon>
        <taxon>Bacillaceae</taxon>
        <taxon>Alkalihalobacillus</taxon>
    </lineage>
</organism>
<dbReference type="Gene3D" id="3.30.70.930">
    <property type="match status" value="1"/>
</dbReference>
<dbReference type="EMBL" id="JALP01000300">
    <property type="protein sequence ID" value="THG88857.1"/>
    <property type="molecule type" value="Genomic_DNA"/>
</dbReference>
<dbReference type="GO" id="GO:0005829">
    <property type="term" value="C:cytosol"/>
    <property type="evidence" value="ECO:0007669"/>
    <property type="project" value="TreeGrafter"/>
</dbReference>
<dbReference type="Proteomes" id="UP000297014">
    <property type="component" value="Unassembled WGS sequence"/>
</dbReference>
<dbReference type="InterPro" id="IPR010787">
    <property type="entry name" value="DUF1385"/>
</dbReference>
<evidence type="ECO:0000313" key="5">
    <source>
        <dbReference type="Proteomes" id="UP000297014"/>
    </source>
</evidence>
<dbReference type="PANTHER" id="PTHR33777">
    <property type="entry name" value="UPF0045 PROTEIN ECM15"/>
    <property type="match status" value="1"/>
</dbReference>
<feature type="transmembrane region" description="Helical" evidence="2">
    <location>
        <begin position="146"/>
        <end position="166"/>
    </location>
</feature>
<dbReference type="AlphaFoldDB" id="A0A4S4JX13"/>
<dbReference type="Pfam" id="PF07136">
    <property type="entry name" value="DUF1385"/>
    <property type="match status" value="1"/>
</dbReference>
<dbReference type="InterPro" id="IPR051614">
    <property type="entry name" value="UPF0045_domain"/>
</dbReference>
<sequence length="358" mass="41366">MAVIRGLSFQAGIFFIGQEHVACAYHHKGKLQKWIKPLSIKTMCMMIYQVTATLPIWLKLFSTVYLALILGPKLIQVVYPLAFNGLPFYFLIYFMFGTHFIFPRELKKYHGAEHKVFSDRGRKIRARIARIKKAQITNRNCSTNAVVIYFLAVLLLTMIFSLFNNVSFSSSIMYASYGAVLVVPLVIWLMKMKKMKRLRKFVLGISYWLQRKWTTEEPERMHLIAAIESYRLLALEEFPEHFELKRVKSKVEERKQLAIVDVTVVPIGTDNPSVSEYVSEIQKVLQTYEGKITFQLTPMSTLIEGELPVLFEVIQAIHEVPFEKGCSRVATNIRIDDRRDKATTLKGKLESVARELEK</sequence>
<comment type="caution">
    <text evidence="4">The sequence shown here is derived from an EMBL/GenBank/DDBJ whole genome shotgun (WGS) entry which is preliminary data.</text>
</comment>
<keyword evidence="2" id="KW-0812">Transmembrane</keyword>
<dbReference type="OrthoDB" id="2147383at2"/>
<name>A0A4S4JX13_ALKAL</name>
<proteinExistence type="inferred from homology"/>
<protein>
    <recommendedName>
        <fullName evidence="3">Thiamine-binding protein domain-containing protein</fullName>
    </recommendedName>
</protein>
<dbReference type="SUPFAM" id="SSF89957">
    <property type="entry name" value="MTH1187/YkoF-like"/>
    <property type="match status" value="1"/>
</dbReference>
<keyword evidence="2" id="KW-1133">Transmembrane helix</keyword>
<dbReference type="NCBIfam" id="TIGR00106">
    <property type="entry name" value="MTH1187 family thiamine-binding protein"/>
    <property type="match status" value="1"/>
</dbReference>
<dbReference type="InterPro" id="IPR029756">
    <property type="entry name" value="MTH1187/YkoF-like"/>
</dbReference>
<feature type="transmembrane region" description="Helical" evidence="2">
    <location>
        <begin position="78"/>
        <end position="102"/>
    </location>
</feature>
<accession>A0A4S4JX13</accession>
<dbReference type="InterPro" id="IPR002767">
    <property type="entry name" value="Thiamine_BP"/>
</dbReference>
<feature type="domain" description="Thiamine-binding protein" evidence="3">
    <location>
        <begin position="260"/>
        <end position="352"/>
    </location>
</feature>